<dbReference type="EMBL" id="CAKLDM010000002">
    <property type="protein sequence ID" value="CAH0540520.1"/>
    <property type="molecule type" value="Genomic_DNA"/>
</dbReference>
<sequence length="79" mass="9628">MTRNPFQEVFYRIIKRAQLDRIPLWVWGALFFTNLIYLVFQQVHGDEFYAQVVVTAVIVFMGVSYDEYKKREPYLFKKR</sequence>
<keyword evidence="3" id="KW-1185">Reference proteome</keyword>
<evidence type="ECO:0000313" key="3">
    <source>
        <dbReference type="Proteomes" id="UP000838748"/>
    </source>
</evidence>
<keyword evidence="1" id="KW-1133">Transmembrane helix</keyword>
<evidence type="ECO:0000313" key="2">
    <source>
        <dbReference type="EMBL" id="CAH0540520.1"/>
    </source>
</evidence>
<gene>
    <name evidence="2" type="ORF">VMF7928_02920</name>
</gene>
<keyword evidence="1" id="KW-0472">Membrane</keyword>
<reference evidence="2" key="1">
    <citation type="submission" date="2021-11" db="EMBL/GenBank/DDBJ databases">
        <authorList>
            <person name="Rodrigo-Torres L."/>
            <person name="Arahal R. D."/>
            <person name="Lucena T."/>
        </authorList>
    </citation>
    <scope>NUCLEOTIDE SEQUENCE</scope>
    <source>
        <strain evidence="2">CECT 7928</strain>
    </source>
</reference>
<comment type="caution">
    <text evidence="2">The sequence shown here is derived from an EMBL/GenBank/DDBJ whole genome shotgun (WGS) entry which is preliminary data.</text>
</comment>
<keyword evidence="1" id="KW-0812">Transmembrane</keyword>
<organism evidence="2 3">
    <name type="scientific">Vibrio marisflavi CECT 7928</name>
    <dbReference type="NCBI Taxonomy" id="634439"/>
    <lineage>
        <taxon>Bacteria</taxon>
        <taxon>Pseudomonadati</taxon>
        <taxon>Pseudomonadota</taxon>
        <taxon>Gammaproteobacteria</taxon>
        <taxon>Vibrionales</taxon>
        <taxon>Vibrionaceae</taxon>
        <taxon>Vibrio</taxon>
    </lineage>
</organism>
<dbReference type="RefSeq" id="WP_237362435.1">
    <property type="nucleotide sequence ID" value="NZ_CAKLDM010000002.1"/>
</dbReference>
<evidence type="ECO:0000256" key="1">
    <source>
        <dbReference type="SAM" id="Phobius"/>
    </source>
</evidence>
<feature type="transmembrane region" description="Helical" evidence="1">
    <location>
        <begin position="22"/>
        <end position="42"/>
    </location>
</feature>
<proteinExistence type="predicted"/>
<dbReference type="Proteomes" id="UP000838748">
    <property type="component" value="Unassembled WGS sequence"/>
</dbReference>
<accession>A0ABN8E7L4</accession>
<protein>
    <submittedName>
        <fullName evidence="2">Uncharacterized protein</fullName>
    </submittedName>
</protein>
<name>A0ABN8E7L4_9VIBR</name>
<feature type="transmembrane region" description="Helical" evidence="1">
    <location>
        <begin position="48"/>
        <end position="68"/>
    </location>
</feature>